<feature type="domain" description="Agenet" evidence="3">
    <location>
        <begin position="327"/>
        <end position="385"/>
    </location>
</feature>
<feature type="non-terminal residue" evidence="4">
    <location>
        <position position="403"/>
    </location>
</feature>
<protein>
    <recommendedName>
        <fullName evidence="6">Tudor domain-containing protein</fullName>
    </recommendedName>
</protein>
<proteinExistence type="predicted"/>
<feature type="domain" description="Agenet" evidence="3">
    <location>
        <begin position="196"/>
        <end position="253"/>
    </location>
</feature>
<feature type="non-terminal residue" evidence="4">
    <location>
        <position position="1"/>
    </location>
</feature>
<keyword evidence="5" id="KW-1185">Reference proteome</keyword>
<feature type="domain" description="Tudor" evidence="2">
    <location>
        <begin position="79"/>
        <end position="137"/>
    </location>
</feature>
<feature type="domain" description="Agenet" evidence="3">
    <location>
        <begin position="79"/>
        <end position="137"/>
    </location>
</feature>
<feature type="domain" description="Tudor" evidence="2">
    <location>
        <begin position="139"/>
        <end position="196"/>
    </location>
</feature>
<feature type="domain" description="Tudor" evidence="2">
    <location>
        <begin position="266"/>
        <end position="323"/>
    </location>
</feature>
<evidence type="ECO:0008006" key="6">
    <source>
        <dbReference type="Google" id="ProtNLM"/>
    </source>
</evidence>
<dbReference type="AlphaFoldDB" id="A0A1V9YSA0"/>
<dbReference type="Pfam" id="PF18359">
    <property type="entry name" value="Tudor_5"/>
    <property type="match status" value="6"/>
</dbReference>
<dbReference type="OrthoDB" id="76557at2759"/>
<feature type="domain" description="Agenet" evidence="3">
    <location>
        <begin position="266"/>
        <end position="323"/>
    </location>
</feature>
<gene>
    <name evidence="4" type="ORF">ACHHYP_06727</name>
</gene>
<dbReference type="InterPro" id="IPR002999">
    <property type="entry name" value="Tudor"/>
</dbReference>
<dbReference type="EMBL" id="JNBR01001186">
    <property type="protein sequence ID" value="OQR88598.1"/>
    <property type="molecule type" value="Genomic_DNA"/>
</dbReference>
<dbReference type="InterPro" id="IPR014002">
    <property type="entry name" value="Agenet_dom_plant"/>
</dbReference>
<feature type="domain" description="Agenet" evidence="3">
    <location>
        <begin position="139"/>
        <end position="189"/>
    </location>
</feature>
<evidence type="ECO:0000259" key="2">
    <source>
        <dbReference type="SMART" id="SM00333"/>
    </source>
</evidence>
<dbReference type="PANTHER" id="PTHR34157:SF2">
    <property type="entry name" value="TUZIN"/>
    <property type="match status" value="1"/>
</dbReference>
<evidence type="ECO:0000259" key="3">
    <source>
        <dbReference type="SMART" id="SM00743"/>
    </source>
</evidence>
<dbReference type="SMART" id="SM00743">
    <property type="entry name" value="Agenet"/>
    <property type="match status" value="6"/>
</dbReference>
<feature type="domain" description="Tudor" evidence="2">
    <location>
        <begin position="197"/>
        <end position="253"/>
    </location>
</feature>
<dbReference type="Gene3D" id="2.30.30.140">
    <property type="match status" value="6"/>
</dbReference>
<evidence type="ECO:0000313" key="5">
    <source>
        <dbReference type="Proteomes" id="UP000243579"/>
    </source>
</evidence>
<feature type="domain" description="Agenet" evidence="3">
    <location>
        <begin position="17"/>
        <end position="75"/>
    </location>
</feature>
<evidence type="ECO:0000313" key="4">
    <source>
        <dbReference type="EMBL" id="OQR88598.1"/>
    </source>
</evidence>
<dbReference type="Proteomes" id="UP000243579">
    <property type="component" value="Unassembled WGS sequence"/>
</dbReference>
<dbReference type="PANTHER" id="PTHR34157">
    <property type="entry name" value="TUZIN"/>
    <property type="match status" value="1"/>
</dbReference>
<name>A0A1V9YSA0_ACHHY</name>
<dbReference type="InterPro" id="IPR041291">
    <property type="entry name" value="TUDOR_5"/>
</dbReference>
<evidence type="ECO:0000256" key="1">
    <source>
        <dbReference type="SAM" id="MobiDB-lite"/>
    </source>
</evidence>
<feature type="domain" description="Tudor" evidence="2">
    <location>
        <begin position="17"/>
        <end position="75"/>
    </location>
</feature>
<accession>A0A1V9YSA0</accession>
<feature type="region of interest" description="Disordered" evidence="1">
    <location>
        <begin position="380"/>
        <end position="403"/>
    </location>
</feature>
<comment type="caution">
    <text evidence="4">The sequence shown here is derived from an EMBL/GenBank/DDBJ whole genome shotgun (WGS) entry which is preliminary data.</text>
</comment>
<dbReference type="SMART" id="SM00333">
    <property type="entry name" value="TUDOR"/>
    <property type="match status" value="6"/>
</dbReference>
<reference evidence="4 5" key="1">
    <citation type="journal article" date="2014" name="Genome Biol. Evol.">
        <title>The secreted proteins of Achlya hypogyna and Thraustotheca clavata identify the ancestral oomycete secretome and reveal gene acquisitions by horizontal gene transfer.</title>
        <authorList>
            <person name="Misner I."/>
            <person name="Blouin N."/>
            <person name="Leonard G."/>
            <person name="Richards T.A."/>
            <person name="Lane C.E."/>
        </authorList>
    </citation>
    <scope>NUCLEOTIDE SEQUENCE [LARGE SCALE GENOMIC DNA]</scope>
    <source>
        <strain evidence="4 5">ATCC 48635</strain>
    </source>
</reference>
<organism evidence="4 5">
    <name type="scientific">Achlya hypogyna</name>
    <name type="common">Oomycete</name>
    <name type="synonym">Protoachlya hypogyna</name>
    <dbReference type="NCBI Taxonomy" id="1202772"/>
    <lineage>
        <taxon>Eukaryota</taxon>
        <taxon>Sar</taxon>
        <taxon>Stramenopiles</taxon>
        <taxon>Oomycota</taxon>
        <taxon>Saprolegniomycetes</taxon>
        <taxon>Saprolegniales</taxon>
        <taxon>Achlyaceae</taxon>
        <taxon>Achlya</taxon>
    </lineage>
</organism>
<dbReference type="SUPFAM" id="SSF63748">
    <property type="entry name" value="Tudor/PWWP/MBT"/>
    <property type="match status" value="6"/>
</dbReference>
<dbReference type="CDD" id="cd04508">
    <property type="entry name" value="Tudor_SF"/>
    <property type="match status" value="3"/>
</dbReference>
<feature type="domain" description="Tudor" evidence="2">
    <location>
        <begin position="327"/>
        <end position="385"/>
    </location>
</feature>
<sequence>KVERDLIRVKVASPKKTVWAVGSKVEARYKGKSTYYPGKITKVHSDGSCDIDYDDGEKEKRVEKDFIRLVPGATDDAEVRLRVGSKVEAKYKGKSKLYPGTIAKVHSNGTYDIDYDDGEKETNVAKELIRGSEGSPPKVRLKIGAKVEAKYKGKTFYPGKIAKVHSDGTCDVDYDDGEVELRVKSDWVRAIASADSDIEVGTKVEAKYRGKTFYPGKIAKIHSDGTCDVDYDDGEKEKKIKRELIRVLDAKKTSTDTKPGTADPDCDLDVGTKVEAKYKGRTFYPGKIAKVHSNGTYDIDYDDGEKEKKVHKDLVRVVKMGSPKKNTALKVGTKVEARYKGKSKYYPGKIAKAHSDGSYDIDYDDGEKEKRIEMDLIRVLGGENDGSGNDDGDRLAVGTNVEA</sequence>